<keyword evidence="2" id="KW-1185">Reference proteome</keyword>
<dbReference type="GeneID" id="95589232"/>
<gene>
    <name evidence="1" type="ORF">Snoj_49030</name>
</gene>
<evidence type="ECO:0000313" key="2">
    <source>
        <dbReference type="Proteomes" id="UP000613974"/>
    </source>
</evidence>
<reference evidence="2" key="1">
    <citation type="submission" date="2023-07" db="EMBL/GenBank/DDBJ databases">
        <title>Whole genome shotgun sequence of Streptomyces nojiriensis NBRC 13794.</title>
        <authorList>
            <person name="Komaki H."/>
            <person name="Tamura T."/>
        </authorList>
    </citation>
    <scope>NUCLEOTIDE SEQUENCE [LARGE SCALE GENOMIC DNA]</scope>
    <source>
        <strain evidence="2">NBRC 13794</strain>
    </source>
</reference>
<sequence>MTRTTPPRPLDVASAFPELAGMVRTATRLHPRPGSPTVRESSVGGPLLWPAGEAWPSCSAEHDAPFPLNTPEEVRTLRRIRAREEWTDEDHAEVSRIHAGHDPSLLPEGPHPLIPVAQLYARDVPDLPFPEGTDLLQVLWCPFIDIEDQPGTDAVQLRWRRAGEVAEVLAAAPEPAYVGTYELVPVPCVLHPERVREYPAAHDLSPEQAGRVPRGEGEGAAGYRGALSVAPGWKAGGWAAPFTFRDSGGPEELRCGECAAVGEPLLTLDHSEWDAETVSWRPVEEAADASSTPTEVTVGGGYTLQFYACPADPRHPPVTVMQ</sequence>
<dbReference type="Gene3D" id="2.30.320.10">
    <property type="entry name" value="YwqG-like"/>
    <property type="match status" value="1"/>
</dbReference>
<name>A0ABQ3SS55_9ACTN</name>
<dbReference type="RefSeq" id="WP_189739924.1">
    <property type="nucleotide sequence ID" value="NZ_BMRL01000008.1"/>
</dbReference>
<organism evidence="1 2">
    <name type="scientific">Streptomyces nojiriensis</name>
    <dbReference type="NCBI Taxonomy" id="66374"/>
    <lineage>
        <taxon>Bacteria</taxon>
        <taxon>Bacillati</taxon>
        <taxon>Actinomycetota</taxon>
        <taxon>Actinomycetes</taxon>
        <taxon>Kitasatosporales</taxon>
        <taxon>Streptomycetaceae</taxon>
        <taxon>Streptomyces</taxon>
    </lineage>
</organism>
<dbReference type="EMBL" id="BNEC01000005">
    <property type="protein sequence ID" value="GHI70985.1"/>
    <property type="molecule type" value="Genomic_DNA"/>
</dbReference>
<dbReference type="Proteomes" id="UP000613974">
    <property type="component" value="Unassembled WGS sequence"/>
</dbReference>
<protein>
    <recommendedName>
        <fullName evidence="3">DUF1963 domain-containing protein</fullName>
    </recommendedName>
</protein>
<proteinExistence type="predicted"/>
<accession>A0ABQ3SS55</accession>
<evidence type="ECO:0000313" key="1">
    <source>
        <dbReference type="EMBL" id="GHI70985.1"/>
    </source>
</evidence>
<evidence type="ECO:0008006" key="3">
    <source>
        <dbReference type="Google" id="ProtNLM"/>
    </source>
</evidence>
<comment type="caution">
    <text evidence="1">The sequence shown here is derived from an EMBL/GenBank/DDBJ whole genome shotgun (WGS) entry which is preliminary data.</text>
</comment>